<dbReference type="AlphaFoldDB" id="A0A450UBI6"/>
<evidence type="ECO:0008006" key="2">
    <source>
        <dbReference type="Google" id="ProtNLM"/>
    </source>
</evidence>
<dbReference type="InterPro" id="IPR038180">
    <property type="entry name" value="FlgT_N_sf"/>
</dbReference>
<gene>
    <name evidence="1" type="ORF">BECKLFY1418B_GA0070995_10162</name>
</gene>
<dbReference type="EMBL" id="CAADFF010000016">
    <property type="protein sequence ID" value="VFJ89526.1"/>
    <property type="molecule type" value="Genomic_DNA"/>
</dbReference>
<evidence type="ECO:0000313" key="1">
    <source>
        <dbReference type="EMBL" id="VFJ89526.1"/>
    </source>
</evidence>
<dbReference type="Gene3D" id="3.30.1660.40">
    <property type="entry name" value="FlgT, N-terminal domain"/>
    <property type="match status" value="1"/>
</dbReference>
<accession>A0A450UBI6</accession>
<reference evidence="1" key="1">
    <citation type="submission" date="2019-02" db="EMBL/GenBank/DDBJ databases">
        <authorList>
            <person name="Gruber-Vodicka R. H."/>
            <person name="Seah K. B. B."/>
        </authorList>
    </citation>
    <scope>NUCLEOTIDE SEQUENCE</scope>
    <source>
        <strain evidence="1">BECK_M7</strain>
    </source>
</reference>
<sequence length="396" mass="43857">MENRLAIGTLVCVLSFIAPPVVHAELIPVKAEGRSVIKGGSRNACFESARVHALREAVEQVSDIELRSRTKVTNATDIKDRILVETRGYISKYRVLEKNVVGDECIVQVRAAINDIKVREAIDEAIANLMEQLDIPAMGATIRFTVDGRAIEPGNTDYDTQDALDALGEKLLGGYNIDLKDVGDAEIRFVDTSGKMSLKARKQLIRDIASQLPDEGNVDYLVMGEVRAKSAGRDSDSASYLSIGTTNLRIARLGGVNEFVGVINDNRTVRGWTQADANRKAMRYSIEYSVDKIAHQILKNFKKRTEAGQDFIVRLVGVKSNIRQVRPIKKSLKETMQYQSGKSGRRDGKKIYSMNVRFNGTVSEFEEGLMDALDPVVDRLVMDVEVSGNIATVYLK</sequence>
<organism evidence="1">
    <name type="scientific">Candidatus Kentrum sp. LFY</name>
    <dbReference type="NCBI Taxonomy" id="2126342"/>
    <lineage>
        <taxon>Bacteria</taxon>
        <taxon>Pseudomonadati</taxon>
        <taxon>Pseudomonadota</taxon>
        <taxon>Gammaproteobacteria</taxon>
        <taxon>Candidatus Kentrum</taxon>
    </lineage>
</organism>
<proteinExistence type="predicted"/>
<name>A0A450UBI6_9GAMM</name>
<protein>
    <recommendedName>
        <fullName evidence="2">Flagellar assembly protein T N-terminal domain-containing protein</fullName>
    </recommendedName>
</protein>